<dbReference type="OrthoDB" id="161134at2"/>
<name>A0A1U7J6R9_9CYAN</name>
<accession>A0A1U7J6R9</accession>
<dbReference type="Proteomes" id="UP000185557">
    <property type="component" value="Unassembled WGS sequence"/>
</dbReference>
<dbReference type="RefSeq" id="WP_073608112.1">
    <property type="nucleotide sequence ID" value="NZ_MRCG01000005.1"/>
</dbReference>
<gene>
    <name evidence="1" type="ORF">NIES30_09160</name>
</gene>
<dbReference type="AlphaFoldDB" id="A0A1U7J6R9"/>
<sequence>MPAQSRFLDQLQVLNSLYQRGYHSDLIERSLAKIIELEHGQALQQASDIQAKLQVYETQYQMPSDAFYQQFNAGELGDSIDFFEWSAFYEMWQSVQARLGVLQSIGS</sequence>
<protein>
    <submittedName>
        <fullName evidence="1">Uncharacterized protein</fullName>
    </submittedName>
</protein>
<organism evidence="1 2">
    <name type="scientific">Phormidium tenue NIES-30</name>
    <dbReference type="NCBI Taxonomy" id="549789"/>
    <lineage>
        <taxon>Bacteria</taxon>
        <taxon>Bacillati</taxon>
        <taxon>Cyanobacteriota</taxon>
        <taxon>Cyanophyceae</taxon>
        <taxon>Oscillatoriophycideae</taxon>
        <taxon>Oscillatoriales</taxon>
        <taxon>Oscillatoriaceae</taxon>
        <taxon>Phormidium</taxon>
    </lineage>
</organism>
<evidence type="ECO:0000313" key="2">
    <source>
        <dbReference type="Proteomes" id="UP000185557"/>
    </source>
</evidence>
<reference evidence="1 2" key="1">
    <citation type="submission" date="2016-11" db="EMBL/GenBank/DDBJ databases">
        <title>Draft Genome Sequences of Nine Cyanobacterial Strains from Diverse Habitats.</title>
        <authorList>
            <person name="Zhu T."/>
            <person name="Hou S."/>
            <person name="Lu X."/>
            <person name="Hess W.R."/>
        </authorList>
    </citation>
    <scope>NUCLEOTIDE SEQUENCE [LARGE SCALE GENOMIC DNA]</scope>
    <source>
        <strain evidence="1 2">NIES-30</strain>
    </source>
</reference>
<evidence type="ECO:0000313" key="1">
    <source>
        <dbReference type="EMBL" id="OKH48701.1"/>
    </source>
</evidence>
<keyword evidence="2" id="KW-1185">Reference proteome</keyword>
<proteinExistence type="predicted"/>
<comment type="caution">
    <text evidence="1">The sequence shown here is derived from an EMBL/GenBank/DDBJ whole genome shotgun (WGS) entry which is preliminary data.</text>
</comment>
<dbReference type="STRING" id="549789.NIES30_09160"/>
<dbReference type="EMBL" id="MRCG01000005">
    <property type="protein sequence ID" value="OKH48701.1"/>
    <property type="molecule type" value="Genomic_DNA"/>
</dbReference>